<dbReference type="RefSeq" id="WP_251171168.1">
    <property type="nucleotide sequence ID" value="NZ_JBHSEC010000001.1"/>
</dbReference>
<evidence type="ECO:0000256" key="4">
    <source>
        <dbReference type="ARBA" id="ARBA00023186"/>
    </source>
</evidence>
<dbReference type="InterPro" id="IPR000397">
    <property type="entry name" value="Heat_shock_Hsp33"/>
</dbReference>
<evidence type="ECO:0000256" key="2">
    <source>
        <dbReference type="ARBA" id="ARBA00022833"/>
    </source>
</evidence>
<reference evidence="7" key="1">
    <citation type="journal article" date="2019" name="Int. J. Syst. Evol. Microbiol.">
        <title>The Global Catalogue of Microorganisms (GCM) 10K type strain sequencing project: providing services to taxonomists for standard genome sequencing and annotation.</title>
        <authorList>
            <consortium name="The Broad Institute Genomics Platform"/>
            <consortium name="The Broad Institute Genome Sequencing Center for Infectious Disease"/>
            <person name="Wu L."/>
            <person name="Ma J."/>
        </authorList>
    </citation>
    <scope>NUCLEOTIDE SEQUENCE [LARGE SCALE GENOMIC DNA]</scope>
    <source>
        <strain evidence="7">CCUG 59778</strain>
    </source>
</reference>
<dbReference type="SUPFAM" id="SSF118352">
    <property type="entry name" value="HSP33 redox switch-like"/>
    <property type="match status" value="1"/>
</dbReference>
<keyword evidence="3" id="KW-1015">Disulfide bond</keyword>
<comment type="caution">
    <text evidence="6">The sequence shown here is derived from an EMBL/GenBank/DDBJ whole genome shotgun (WGS) entry which is preliminary data.</text>
</comment>
<evidence type="ECO:0000256" key="3">
    <source>
        <dbReference type="ARBA" id="ARBA00023157"/>
    </source>
</evidence>
<accession>A0ABV8X0S6</accession>
<dbReference type="SUPFAM" id="SSF64397">
    <property type="entry name" value="Hsp33 domain"/>
    <property type="match status" value="1"/>
</dbReference>
<dbReference type="PANTHER" id="PTHR30111:SF1">
    <property type="entry name" value="33 KDA CHAPERONIN"/>
    <property type="match status" value="1"/>
</dbReference>
<gene>
    <name evidence="6" type="ORF">ACFOZY_00795</name>
</gene>
<dbReference type="Proteomes" id="UP001595817">
    <property type="component" value="Unassembled WGS sequence"/>
</dbReference>
<evidence type="ECO:0000256" key="1">
    <source>
        <dbReference type="ARBA" id="ARBA00022490"/>
    </source>
</evidence>
<evidence type="ECO:0000256" key="5">
    <source>
        <dbReference type="ARBA" id="ARBA00023284"/>
    </source>
</evidence>
<keyword evidence="5" id="KW-0676">Redox-active center</keyword>
<dbReference type="PIRSF" id="PIRSF005261">
    <property type="entry name" value="Heat_shock_Hsp33"/>
    <property type="match status" value="1"/>
</dbReference>
<evidence type="ECO:0000313" key="7">
    <source>
        <dbReference type="Proteomes" id="UP001595817"/>
    </source>
</evidence>
<dbReference type="InterPro" id="IPR016154">
    <property type="entry name" value="Heat_shock_Hsp33_C"/>
</dbReference>
<dbReference type="Gene3D" id="3.55.30.10">
    <property type="entry name" value="Hsp33 domain"/>
    <property type="match status" value="1"/>
</dbReference>
<keyword evidence="7" id="KW-1185">Reference proteome</keyword>
<keyword evidence="1" id="KW-0963">Cytoplasm</keyword>
<keyword evidence="2" id="KW-0862">Zinc</keyword>
<evidence type="ECO:0000313" key="6">
    <source>
        <dbReference type="EMBL" id="MFC4408963.1"/>
    </source>
</evidence>
<organism evidence="6 7">
    <name type="scientific">Chungangia koreensis</name>
    <dbReference type="NCBI Taxonomy" id="752657"/>
    <lineage>
        <taxon>Bacteria</taxon>
        <taxon>Bacillati</taxon>
        <taxon>Bacillota</taxon>
        <taxon>Bacilli</taxon>
        <taxon>Lactobacillales</taxon>
        <taxon>Chungangia</taxon>
    </lineage>
</organism>
<protein>
    <submittedName>
        <fullName evidence="6">Hsp33 family molecular chaperone HslO</fullName>
    </submittedName>
</protein>
<keyword evidence="4" id="KW-0143">Chaperone</keyword>
<dbReference type="EMBL" id="JBHSEC010000001">
    <property type="protein sequence ID" value="MFC4408963.1"/>
    <property type="molecule type" value="Genomic_DNA"/>
</dbReference>
<dbReference type="Gene3D" id="3.90.1280.10">
    <property type="entry name" value="HSP33 redox switch-like"/>
    <property type="match status" value="1"/>
</dbReference>
<dbReference type="PANTHER" id="PTHR30111">
    <property type="entry name" value="33 KDA CHAPERONIN"/>
    <property type="match status" value="1"/>
</dbReference>
<dbReference type="Pfam" id="PF01430">
    <property type="entry name" value="HSP33"/>
    <property type="match status" value="1"/>
</dbReference>
<dbReference type="InterPro" id="IPR016153">
    <property type="entry name" value="Heat_shock_Hsp33_N"/>
</dbReference>
<proteinExistence type="predicted"/>
<sequence>MRDKVIRALILDKQVRLFISDNTALINEIVSLNEQNHRILNVALGKIVSGISLLSATLKGEQRLSATFTLGNSKYKIYADADSNGNIRGYNSRNSLKAETLEGISIKELIGQKGTIRMIKGFNMSQFTGITDMPYQNIDDDLSHYFKQSEQLETLIETNLDFGKDNTVSHSYGMFAQLLPGASKHLLKEVKEKINTNSNIFKNLKVMEDIQIEQQLKSYFSDSLIIGLNGIKFSCGCSKEMFYGLLYSIERKDLLEYIHDNKSIESSCHICGRSYIFSPSELKLLL</sequence>
<name>A0ABV8X0S6_9LACT</name>